<sequence>MKVEVWSDVVCPWCYIGKRRLEKALASYEHADEVEVVWRSFQLDPTQRRGENLPTSQMLASKYGVSPAEATAMNDRVTALAAEEGLAYRLDLAVTANTLDAHRLIHFAATRGLADGTQDRLLRAALVDGAAIDDPDTLVRLATEVGLPADATREALDGGAYTEDVQADLEQARALGIRGVPFYAVDRTYGVSGAQPAETLLDLLRRASAPAAL</sequence>
<dbReference type="PANTHER" id="PTHR13887:SF41">
    <property type="entry name" value="THIOREDOXIN SUPERFAMILY PROTEIN"/>
    <property type="match status" value="1"/>
</dbReference>
<dbReference type="RefSeq" id="WP_071087320.1">
    <property type="nucleotide sequence ID" value="NZ_MBLM01000134.1"/>
</dbReference>
<comment type="caution">
    <text evidence="2">The sequence shown here is derived from an EMBL/GenBank/DDBJ whole genome shotgun (WGS) entry which is preliminary data.</text>
</comment>
<reference evidence="3" key="1">
    <citation type="submission" date="2016-07" db="EMBL/GenBank/DDBJ databases">
        <title>Sequence Frankia sp. strain CcI1.17.</title>
        <authorList>
            <person name="Ghodhbane-Gtari F."/>
            <person name="Swanson E."/>
            <person name="Gueddou A."/>
            <person name="Morris K."/>
            <person name="Hezbri K."/>
            <person name="Ktari A."/>
            <person name="Nouioui I."/>
            <person name="Abebe-Akele F."/>
            <person name="Simpson S."/>
            <person name="Thomas K."/>
            <person name="Gtari M."/>
            <person name="Tisa L.S."/>
            <person name="Hurst S."/>
        </authorList>
    </citation>
    <scope>NUCLEOTIDE SEQUENCE [LARGE SCALE GENOMIC DNA]</scope>
    <source>
        <strain evidence="3">Cc1.17</strain>
    </source>
</reference>
<dbReference type="PANTHER" id="PTHR13887">
    <property type="entry name" value="GLUTATHIONE S-TRANSFERASE KAPPA"/>
    <property type="match status" value="1"/>
</dbReference>
<dbReference type="CDD" id="cd03024">
    <property type="entry name" value="DsbA_FrnE"/>
    <property type="match status" value="1"/>
</dbReference>
<dbReference type="GO" id="GO:0016491">
    <property type="term" value="F:oxidoreductase activity"/>
    <property type="evidence" value="ECO:0007669"/>
    <property type="project" value="InterPro"/>
</dbReference>
<dbReference type="Pfam" id="PF01323">
    <property type="entry name" value="DSBA"/>
    <property type="match status" value="1"/>
</dbReference>
<name>A0A1S1QEF1_9ACTN</name>
<evidence type="ECO:0000313" key="2">
    <source>
        <dbReference type="EMBL" id="OHV33158.1"/>
    </source>
</evidence>
<dbReference type="InterPro" id="IPR001853">
    <property type="entry name" value="DSBA-like_thioredoxin_dom"/>
</dbReference>
<dbReference type="EMBL" id="MBLM01000134">
    <property type="protein sequence ID" value="OHV33158.1"/>
    <property type="molecule type" value="Genomic_DNA"/>
</dbReference>
<dbReference type="Proteomes" id="UP000179627">
    <property type="component" value="Unassembled WGS sequence"/>
</dbReference>
<dbReference type="AlphaFoldDB" id="A0A1S1QEF1"/>
<evidence type="ECO:0000259" key="1">
    <source>
        <dbReference type="Pfam" id="PF01323"/>
    </source>
</evidence>
<dbReference type="SUPFAM" id="SSF52833">
    <property type="entry name" value="Thioredoxin-like"/>
    <property type="match status" value="1"/>
</dbReference>
<proteinExistence type="predicted"/>
<dbReference type="OrthoDB" id="9799122at2"/>
<gene>
    <name evidence="2" type="ORF">CC117_23560</name>
</gene>
<keyword evidence="3" id="KW-1185">Reference proteome</keyword>
<dbReference type="InterPro" id="IPR036249">
    <property type="entry name" value="Thioredoxin-like_sf"/>
</dbReference>
<protein>
    <submittedName>
        <fullName evidence="2">Disulfide bond formation protein DsbA</fullName>
    </submittedName>
</protein>
<evidence type="ECO:0000313" key="3">
    <source>
        <dbReference type="Proteomes" id="UP000179627"/>
    </source>
</evidence>
<accession>A0A1S1QEF1</accession>
<dbReference type="Gene3D" id="3.40.30.10">
    <property type="entry name" value="Glutaredoxin"/>
    <property type="match status" value="1"/>
</dbReference>
<feature type="domain" description="DSBA-like thioredoxin" evidence="1">
    <location>
        <begin position="3"/>
        <end position="204"/>
    </location>
</feature>
<organism evidence="2 3">
    <name type="scientific">Parafrankia colletiae</name>
    <dbReference type="NCBI Taxonomy" id="573497"/>
    <lineage>
        <taxon>Bacteria</taxon>
        <taxon>Bacillati</taxon>
        <taxon>Actinomycetota</taxon>
        <taxon>Actinomycetes</taxon>
        <taxon>Frankiales</taxon>
        <taxon>Frankiaceae</taxon>
        <taxon>Parafrankia</taxon>
    </lineage>
</organism>